<dbReference type="Pfam" id="PF13855">
    <property type="entry name" value="LRR_8"/>
    <property type="match status" value="1"/>
</dbReference>
<dbReference type="InterPro" id="IPR032675">
    <property type="entry name" value="LRR_dom_sf"/>
</dbReference>
<dbReference type="SUPFAM" id="SSF52058">
    <property type="entry name" value="L domain-like"/>
    <property type="match status" value="1"/>
</dbReference>
<dbReference type="PROSITE" id="PS51450">
    <property type="entry name" value="LRR"/>
    <property type="match status" value="2"/>
</dbReference>
<dbReference type="InterPro" id="IPR050216">
    <property type="entry name" value="LRR_domain-containing"/>
</dbReference>
<gene>
    <name evidence="3" type="ORF">CGOC_LOCUS12891</name>
</gene>
<accession>A0A3P7R1I9</accession>
<keyword evidence="2" id="KW-0677">Repeat</keyword>
<dbReference type="InterPro" id="IPR003591">
    <property type="entry name" value="Leu-rich_rpt_typical-subtyp"/>
</dbReference>
<name>A0A3P7R1I9_CYLGO</name>
<evidence type="ECO:0000313" key="3">
    <source>
        <dbReference type="EMBL" id="VDN35299.1"/>
    </source>
</evidence>
<evidence type="ECO:0000256" key="2">
    <source>
        <dbReference type="ARBA" id="ARBA00022737"/>
    </source>
</evidence>
<reference evidence="3 4" key="1">
    <citation type="submission" date="2018-11" db="EMBL/GenBank/DDBJ databases">
        <authorList>
            <consortium name="Pathogen Informatics"/>
        </authorList>
    </citation>
    <scope>NUCLEOTIDE SEQUENCE [LARGE SCALE GENOMIC DNA]</scope>
</reference>
<dbReference type="AlphaFoldDB" id="A0A3P7R1I9"/>
<dbReference type="OrthoDB" id="1394818at2759"/>
<dbReference type="PANTHER" id="PTHR48051:SF1">
    <property type="entry name" value="RAS SUPPRESSOR PROTEIN 1"/>
    <property type="match status" value="1"/>
</dbReference>
<dbReference type="Proteomes" id="UP000271889">
    <property type="component" value="Unassembled WGS sequence"/>
</dbReference>
<evidence type="ECO:0000256" key="1">
    <source>
        <dbReference type="ARBA" id="ARBA00022614"/>
    </source>
</evidence>
<dbReference type="PRINTS" id="PR00019">
    <property type="entry name" value="LEURICHRPT"/>
</dbReference>
<dbReference type="GO" id="GO:0005737">
    <property type="term" value="C:cytoplasm"/>
    <property type="evidence" value="ECO:0007669"/>
    <property type="project" value="TreeGrafter"/>
</dbReference>
<dbReference type="PANTHER" id="PTHR48051">
    <property type="match status" value="1"/>
</dbReference>
<dbReference type="EMBL" id="UYRV01126507">
    <property type="protein sequence ID" value="VDN35299.1"/>
    <property type="molecule type" value="Genomic_DNA"/>
</dbReference>
<dbReference type="InterPro" id="IPR001611">
    <property type="entry name" value="Leu-rich_rpt"/>
</dbReference>
<dbReference type="SMART" id="SM00369">
    <property type="entry name" value="LRR_TYP"/>
    <property type="match status" value="2"/>
</dbReference>
<keyword evidence="1" id="KW-0433">Leucine-rich repeat</keyword>
<protein>
    <submittedName>
        <fullName evidence="3">Uncharacterized protein</fullName>
    </submittedName>
</protein>
<keyword evidence="4" id="KW-1185">Reference proteome</keyword>
<organism evidence="3 4">
    <name type="scientific">Cylicostephanus goldi</name>
    <name type="common">Nematode worm</name>
    <dbReference type="NCBI Taxonomy" id="71465"/>
    <lineage>
        <taxon>Eukaryota</taxon>
        <taxon>Metazoa</taxon>
        <taxon>Ecdysozoa</taxon>
        <taxon>Nematoda</taxon>
        <taxon>Chromadorea</taxon>
        <taxon>Rhabditida</taxon>
        <taxon>Rhabditina</taxon>
        <taxon>Rhabditomorpha</taxon>
        <taxon>Strongyloidea</taxon>
        <taxon>Strongylidae</taxon>
        <taxon>Cylicostephanus</taxon>
    </lineage>
</organism>
<sequence length="104" mass="11592">MYDLSDRNLTLLPESLFCSDSDDIQQLNLRRNSLSAKNPANPSAVQVGWLDDLTRFASLTSLDLSSNRLSTFPVSITQLLNLQKLNLASNCIQTIPSNVKLLKR</sequence>
<proteinExistence type="predicted"/>
<evidence type="ECO:0000313" key="4">
    <source>
        <dbReference type="Proteomes" id="UP000271889"/>
    </source>
</evidence>
<dbReference type="Gene3D" id="3.80.10.10">
    <property type="entry name" value="Ribonuclease Inhibitor"/>
    <property type="match status" value="1"/>
</dbReference>